<feature type="domain" description="J" evidence="3">
    <location>
        <begin position="16"/>
        <end position="83"/>
    </location>
</feature>
<evidence type="ECO:0000313" key="4">
    <source>
        <dbReference type="EMBL" id="JAS27526.1"/>
    </source>
</evidence>
<accession>A0A1B6DPB3</accession>
<dbReference type="PROSITE" id="PS00636">
    <property type="entry name" value="DNAJ_1"/>
    <property type="match status" value="1"/>
</dbReference>
<keyword evidence="1" id="KW-0597">Phosphoprotein</keyword>
<feature type="compositionally biased region" description="Basic and acidic residues" evidence="2">
    <location>
        <begin position="194"/>
        <end position="205"/>
    </location>
</feature>
<dbReference type="GO" id="GO:0005737">
    <property type="term" value="C:cytoplasm"/>
    <property type="evidence" value="ECO:0007669"/>
    <property type="project" value="TreeGrafter"/>
</dbReference>
<evidence type="ECO:0000259" key="3">
    <source>
        <dbReference type="PROSITE" id="PS50076"/>
    </source>
</evidence>
<dbReference type="GO" id="GO:0005634">
    <property type="term" value="C:nucleus"/>
    <property type="evidence" value="ECO:0007669"/>
    <property type="project" value="TreeGrafter"/>
</dbReference>
<dbReference type="SUPFAM" id="SSF46565">
    <property type="entry name" value="Chaperone J-domain"/>
    <property type="match status" value="1"/>
</dbReference>
<dbReference type="GO" id="GO:0031072">
    <property type="term" value="F:heat shock protein binding"/>
    <property type="evidence" value="ECO:0007669"/>
    <property type="project" value="TreeGrafter"/>
</dbReference>
<gene>
    <name evidence="4" type="ORF">g.19719</name>
</gene>
<dbReference type="InterPro" id="IPR001623">
    <property type="entry name" value="DnaJ_domain"/>
</dbReference>
<sequence length="266" mass="31382">MKDLLQLCKKYFGSTNLYNVLNIEKNASDNEVKKAYHKLSLQVHPDRVDESKKLDATEKFKVLGKIHSILSDKAKRIVYDETGKWDDEEDDECTGRDWTAYWRVLFKPITIDDIMNYEKKYKESAEELADLKRAYVNSQGDMDHIFESVPFTKFEEEPRLRALIQKLIDSGEVPVFDAFINEPQAKRNRRRRKYEREAKEAEKINQKRKKSQDCDENELNNSLVMSIISRNKERENNTKSFLDALEAKYANQKIGKKKQNSRKKKD</sequence>
<dbReference type="PRINTS" id="PR00625">
    <property type="entry name" value="JDOMAIN"/>
</dbReference>
<dbReference type="InterPro" id="IPR018253">
    <property type="entry name" value="DnaJ_domain_CS"/>
</dbReference>
<dbReference type="Pfam" id="PF00226">
    <property type="entry name" value="DnaJ"/>
    <property type="match status" value="1"/>
</dbReference>
<dbReference type="SMART" id="SM00271">
    <property type="entry name" value="DnaJ"/>
    <property type="match status" value="1"/>
</dbReference>
<feature type="region of interest" description="Disordered" evidence="2">
    <location>
        <begin position="186"/>
        <end position="216"/>
    </location>
</feature>
<evidence type="ECO:0000256" key="2">
    <source>
        <dbReference type="SAM" id="MobiDB-lite"/>
    </source>
</evidence>
<dbReference type="PANTHER" id="PTHR44144:SF1">
    <property type="entry name" value="DNAJ HOMOLOG SUBFAMILY C MEMBER 9"/>
    <property type="match status" value="1"/>
</dbReference>
<dbReference type="PROSITE" id="PS50076">
    <property type="entry name" value="DNAJ_2"/>
    <property type="match status" value="1"/>
</dbReference>
<dbReference type="Gene3D" id="1.10.287.110">
    <property type="entry name" value="DnaJ domain"/>
    <property type="match status" value="1"/>
</dbReference>
<dbReference type="InterPro" id="IPR052594">
    <property type="entry name" value="J_domain-containing_protein"/>
</dbReference>
<dbReference type="PANTHER" id="PTHR44144">
    <property type="entry name" value="DNAJ HOMOLOG SUBFAMILY C MEMBER 9"/>
    <property type="match status" value="1"/>
</dbReference>
<reference evidence="4" key="1">
    <citation type="submission" date="2015-12" db="EMBL/GenBank/DDBJ databases">
        <title>De novo transcriptome assembly of four potential Pierce s Disease insect vectors from Arizona vineyards.</title>
        <authorList>
            <person name="Tassone E.E."/>
        </authorList>
    </citation>
    <scope>NUCLEOTIDE SEQUENCE</scope>
</reference>
<evidence type="ECO:0000256" key="1">
    <source>
        <dbReference type="ARBA" id="ARBA00022553"/>
    </source>
</evidence>
<dbReference type="InterPro" id="IPR056453">
    <property type="entry name" value="HTH_DNAJC9"/>
</dbReference>
<dbReference type="Pfam" id="PF23302">
    <property type="entry name" value="HTH_DNAJC9"/>
    <property type="match status" value="1"/>
</dbReference>
<dbReference type="EMBL" id="GEDC01009772">
    <property type="protein sequence ID" value="JAS27526.1"/>
    <property type="molecule type" value="Transcribed_RNA"/>
</dbReference>
<proteinExistence type="predicted"/>
<name>A0A1B6DPB3_9HEMI</name>
<organism evidence="4">
    <name type="scientific">Clastoptera arizonana</name>
    <name type="common">Arizona spittle bug</name>
    <dbReference type="NCBI Taxonomy" id="38151"/>
    <lineage>
        <taxon>Eukaryota</taxon>
        <taxon>Metazoa</taxon>
        <taxon>Ecdysozoa</taxon>
        <taxon>Arthropoda</taxon>
        <taxon>Hexapoda</taxon>
        <taxon>Insecta</taxon>
        <taxon>Pterygota</taxon>
        <taxon>Neoptera</taxon>
        <taxon>Paraneoptera</taxon>
        <taxon>Hemiptera</taxon>
        <taxon>Auchenorrhyncha</taxon>
        <taxon>Cercopoidea</taxon>
        <taxon>Clastopteridae</taxon>
        <taxon>Clastoptera</taxon>
    </lineage>
</organism>
<dbReference type="FunFam" id="1.10.287.110:FF:000035">
    <property type="entry name" value="DnaJ homolog subfamily C member 9"/>
    <property type="match status" value="1"/>
</dbReference>
<dbReference type="InterPro" id="IPR036869">
    <property type="entry name" value="J_dom_sf"/>
</dbReference>
<protein>
    <recommendedName>
        <fullName evidence="3">J domain-containing protein</fullName>
    </recommendedName>
</protein>
<dbReference type="AlphaFoldDB" id="A0A1B6DPB3"/>
<dbReference type="CDD" id="cd06257">
    <property type="entry name" value="DnaJ"/>
    <property type="match status" value="1"/>
</dbReference>